<sequence length="121" mass="13463">MFKYAKPTIPLGLLHDIEELEPGGSYDQANGGQWKPTKPTSKTFKGVVMPVNNEDLQYAIAGTYTQNSQKLYTNGHSLTVGQQVRDTFDGQVYTVKQELTHGPIHPLKRYVVEKKGVSSPK</sequence>
<dbReference type="RefSeq" id="WP_087301537.1">
    <property type="nucleotide sequence ID" value="NZ_NFKP01000013.1"/>
</dbReference>
<proteinExistence type="predicted"/>
<dbReference type="AlphaFoldDB" id="A0A1Y4MYF2"/>
<accession>A0A1Y4MYF2</accession>
<evidence type="ECO:0000313" key="3">
    <source>
        <dbReference type="Proteomes" id="UP000196386"/>
    </source>
</evidence>
<feature type="region of interest" description="Disordered" evidence="1">
    <location>
        <begin position="22"/>
        <end position="41"/>
    </location>
</feature>
<reference evidence="3" key="1">
    <citation type="submission" date="2017-04" db="EMBL/GenBank/DDBJ databases">
        <title>Function of individual gut microbiota members based on whole genome sequencing of pure cultures obtained from chicken caecum.</title>
        <authorList>
            <person name="Medvecky M."/>
            <person name="Cejkova D."/>
            <person name="Polansky O."/>
            <person name="Karasova D."/>
            <person name="Kubasova T."/>
            <person name="Cizek A."/>
            <person name="Rychlik I."/>
        </authorList>
    </citation>
    <scope>NUCLEOTIDE SEQUENCE [LARGE SCALE GENOMIC DNA]</scope>
    <source>
        <strain evidence="3">An175</strain>
    </source>
</reference>
<protein>
    <submittedName>
        <fullName evidence="2">Uncharacterized protein</fullName>
    </submittedName>
</protein>
<dbReference type="EMBL" id="NFKP01000013">
    <property type="protein sequence ID" value="OUP68882.1"/>
    <property type="molecule type" value="Genomic_DNA"/>
</dbReference>
<organism evidence="2 3">
    <name type="scientific">Anaerotruncus colihominis</name>
    <dbReference type="NCBI Taxonomy" id="169435"/>
    <lineage>
        <taxon>Bacteria</taxon>
        <taxon>Bacillati</taxon>
        <taxon>Bacillota</taxon>
        <taxon>Clostridia</taxon>
        <taxon>Eubacteriales</taxon>
        <taxon>Oscillospiraceae</taxon>
        <taxon>Anaerotruncus</taxon>
    </lineage>
</organism>
<evidence type="ECO:0000256" key="1">
    <source>
        <dbReference type="SAM" id="MobiDB-lite"/>
    </source>
</evidence>
<name>A0A1Y4MYF2_9FIRM</name>
<dbReference type="Proteomes" id="UP000196386">
    <property type="component" value="Unassembled WGS sequence"/>
</dbReference>
<evidence type="ECO:0000313" key="2">
    <source>
        <dbReference type="EMBL" id="OUP68882.1"/>
    </source>
</evidence>
<gene>
    <name evidence="2" type="ORF">B5F11_11040</name>
</gene>
<comment type="caution">
    <text evidence="2">The sequence shown here is derived from an EMBL/GenBank/DDBJ whole genome shotgun (WGS) entry which is preliminary data.</text>
</comment>